<dbReference type="InterPro" id="IPR044888">
    <property type="entry name" value="Mediatior_Med7_sf"/>
</dbReference>
<dbReference type="Proteomes" id="UP001303760">
    <property type="component" value="Unassembled WGS sequence"/>
</dbReference>
<evidence type="ECO:0000256" key="4">
    <source>
        <dbReference type="ARBA" id="ARBA00020631"/>
    </source>
</evidence>
<dbReference type="Pfam" id="PF05983">
    <property type="entry name" value="Med7"/>
    <property type="match status" value="1"/>
</dbReference>
<gene>
    <name evidence="11" type="ORF">C8A03DRAFT_44078</name>
</gene>
<evidence type="ECO:0000256" key="8">
    <source>
        <dbReference type="ARBA" id="ARBA00023242"/>
    </source>
</evidence>
<evidence type="ECO:0000256" key="7">
    <source>
        <dbReference type="ARBA" id="ARBA00023163"/>
    </source>
</evidence>
<dbReference type="EMBL" id="MU860108">
    <property type="protein sequence ID" value="KAK4238120.1"/>
    <property type="molecule type" value="Genomic_DNA"/>
</dbReference>
<reference evidence="11" key="2">
    <citation type="submission" date="2023-05" db="EMBL/GenBank/DDBJ databases">
        <authorList>
            <consortium name="Lawrence Berkeley National Laboratory"/>
            <person name="Steindorff A."/>
            <person name="Hensen N."/>
            <person name="Bonometti L."/>
            <person name="Westerberg I."/>
            <person name="Brannstrom I.O."/>
            <person name="Guillou S."/>
            <person name="Cros-Aarteil S."/>
            <person name="Calhoun S."/>
            <person name="Haridas S."/>
            <person name="Kuo A."/>
            <person name="Mondo S."/>
            <person name="Pangilinan J."/>
            <person name="Riley R."/>
            <person name="Labutti K."/>
            <person name="Andreopoulos B."/>
            <person name="Lipzen A."/>
            <person name="Chen C."/>
            <person name="Yanf M."/>
            <person name="Daum C."/>
            <person name="Ng V."/>
            <person name="Clum A."/>
            <person name="Ohm R."/>
            <person name="Martin F."/>
            <person name="Silar P."/>
            <person name="Natvig D."/>
            <person name="Lalanne C."/>
            <person name="Gautier V."/>
            <person name="Ament-Velasquez S.L."/>
            <person name="Kruys A."/>
            <person name="Hutchinson M.I."/>
            <person name="Powell A.J."/>
            <person name="Barry K."/>
            <person name="Miller A.N."/>
            <person name="Grigoriev I.V."/>
            <person name="Debuchy R."/>
            <person name="Gladieux P."/>
            <person name="Thoren M.H."/>
            <person name="Johannesson H."/>
        </authorList>
    </citation>
    <scope>NUCLEOTIDE SEQUENCE</scope>
    <source>
        <strain evidence="11">CBS 532.94</strain>
    </source>
</reference>
<dbReference type="GO" id="GO:0006357">
    <property type="term" value="P:regulation of transcription by RNA polymerase II"/>
    <property type="evidence" value="ECO:0007669"/>
    <property type="project" value="InterPro"/>
</dbReference>
<keyword evidence="7 10" id="KW-0804">Transcription</keyword>
<keyword evidence="12" id="KW-1185">Reference proteome</keyword>
<dbReference type="GO" id="GO:0070847">
    <property type="term" value="C:core mediator complex"/>
    <property type="evidence" value="ECO:0007669"/>
    <property type="project" value="TreeGrafter"/>
</dbReference>
<evidence type="ECO:0000313" key="12">
    <source>
        <dbReference type="Proteomes" id="UP001303760"/>
    </source>
</evidence>
<sequence length="246" mass="27954">MENHDDDDTNKVTAFWPDPPPFWRDFTQQNLARYSGLKEEYAQQQDIDVDSITRIPDIPEPLINLQPPPEPAEGKWTAFSEPETLTQTVLSLEEAGIQRLAPATETELDRGFILKKLTRSLMLNYLEFVGLMSHNPDHAAEKVEDLKTLMFNFHHTLNEYRPHHAREQLIHLMQDHLEAKRREMAGIRSVVDKAKRMIEGLASIQIPQLDDAAGVKGGKPGTKDDELGPELRRDAAAWEAIGVEFA</sequence>
<evidence type="ECO:0000256" key="6">
    <source>
        <dbReference type="ARBA" id="ARBA00023159"/>
    </source>
</evidence>
<dbReference type="GO" id="GO:0016592">
    <property type="term" value="C:mediator complex"/>
    <property type="evidence" value="ECO:0007669"/>
    <property type="project" value="InterPro"/>
</dbReference>
<evidence type="ECO:0000313" key="11">
    <source>
        <dbReference type="EMBL" id="KAK4238120.1"/>
    </source>
</evidence>
<dbReference type="InterPro" id="IPR009244">
    <property type="entry name" value="Mediatior_Med7"/>
</dbReference>
<evidence type="ECO:0000256" key="5">
    <source>
        <dbReference type="ARBA" id="ARBA00023015"/>
    </source>
</evidence>
<accession>A0AAN7CAE7</accession>
<organism evidence="11 12">
    <name type="scientific">Achaetomium macrosporum</name>
    <dbReference type="NCBI Taxonomy" id="79813"/>
    <lineage>
        <taxon>Eukaryota</taxon>
        <taxon>Fungi</taxon>
        <taxon>Dikarya</taxon>
        <taxon>Ascomycota</taxon>
        <taxon>Pezizomycotina</taxon>
        <taxon>Sordariomycetes</taxon>
        <taxon>Sordariomycetidae</taxon>
        <taxon>Sordariales</taxon>
        <taxon>Chaetomiaceae</taxon>
        <taxon>Achaetomium</taxon>
    </lineage>
</organism>
<keyword evidence="8 10" id="KW-0539">Nucleus</keyword>
<dbReference type="PANTHER" id="PTHR21428:SF11">
    <property type="entry name" value="MEDIATOR OF RNA POLYMERASE II TRANSCRIPTION SUBUNIT 7"/>
    <property type="match status" value="1"/>
</dbReference>
<dbReference type="AlphaFoldDB" id="A0AAN7CAE7"/>
<comment type="subunit">
    <text evidence="3 10">Component of the Mediator complex.</text>
</comment>
<reference evidence="11" key="1">
    <citation type="journal article" date="2023" name="Mol. Phylogenet. Evol.">
        <title>Genome-scale phylogeny and comparative genomics of the fungal order Sordariales.</title>
        <authorList>
            <person name="Hensen N."/>
            <person name="Bonometti L."/>
            <person name="Westerberg I."/>
            <person name="Brannstrom I.O."/>
            <person name="Guillou S."/>
            <person name="Cros-Aarteil S."/>
            <person name="Calhoun S."/>
            <person name="Haridas S."/>
            <person name="Kuo A."/>
            <person name="Mondo S."/>
            <person name="Pangilinan J."/>
            <person name="Riley R."/>
            <person name="LaButti K."/>
            <person name="Andreopoulos B."/>
            <person name="Lipzen A."/>
            <person name="Chen C."/>
            <person name="Yan M."/>
            <person name="Daum C."/>
            <person name="Ng V."/>
            <person name="Clum A."/>
            <person name="Steindorff A."/>
            <person name="Ohm R.A."/>
            <person name="Martin F."/>
            <person name="Silar P."/>
            <person name="Natvig D.O."/>
            <person name="Lalanne C."/>
            <person name="Gautier V."/>
            <person name="Ament-Velasquez S.L."/>
            <person name="Kruys A."/>
            <person name="Hutchinson M.I."/>
            <person name="Powell A.J."/>
            <person name="Barry K."/>
            <person name="Miller A.N."/>
            <person name="Grigoriev I.V."/>
            <person name="Debuchy R."/>
            <person name="Gladieux P."/>
            <person name="Hiltunen Thoren M."/>
            <person name="Johannesson H."/>
        </authorList>
    </citation>
    <scope>NUCLEOTIDE SEQUENCE</scope>
    <source>
        <strain evidence="11">CBS 532.94</strain>
    </source>
</reference>
<evidence type="ECO:0000256" key="1">
    <source>
        <dbReference type="ARBA" id="ARBA00004123"/>
    </source>
</evidence>
<dbReference type="SUPFAM" id="SSF140718">
    <property type="entry name" value="Mediator hinge subcomplex-like"/>
    <property type="match status" value="1"/>
</dbReference>
<keyword evidence="6 10" id="KW-0010">Activator</keyword>
<comment type="similarity">
    <text evidence="2 10">Belongs to the Mediator complex subunit 7 family.</text>
</comment>
<proteinExistence type="inferred from homology"/>
<dbReference type="Gene3D" id="6.10.140.200">
    <property type="match status" value="1"/>
</dbReference>
<name>A0AAN7CAE7_9PEZI</name>
<evidence type="ECO:0000256" key="10">
    <source>
        <dbReference type="RuleBase" id="RU364060"/>
    </source>
</evidence>
<dbReference type="PANTHER" id="PTHR21428">
    <property type="entry name" value="MEDIATOR OF RNA POLYMERASE II TRANSCRIPTION SUBUNIT 7"/>
    <property type="match status" value="1"/>
</dbReference>
<dbReference type="Gene3D" id="6.10.140.1520">
    <property type="match status" value="1"/>
</dbReference>
<evidence type="ECO:0000256" key="3">
    <source>
        <dbReference type="ARBA" id="ARBA00011837"/>
    </source>
</evidence>
<evidence type="ECO:0000256" key="2">
    <source>
        <dbReference type="ARBA" id="ARBA00009994"/>
    </source>
</evidence>
<comment type="subcellular location">
    <subcellularLocation>
        <location evidence="1 10">Nucleus</location>
    </subcellularLocation>
</comment>
<dbReference type="InterPro" id="IPR037212">
    <property type="entry name" value="Med7/Med21-like"/>
</dbReference>
<evidence type="ECO:0000256" key="9">
    <source>
        <dbReference type="ARBA" id="ARBA00025687"/>
    </source>
</evidence>
<protein>
    <recommendedName>
        <fullName evidence="4 10">Mediator of RNA polymerase II transcription subunit 7</fullName>
    </recommendedName>
</protein>
<dbReference type="GO" id="GO:0003712">
    <property type="term" value="F:transcription coregulator activity"/>
    <property type="evidence" value="ECO:0007669"/>
    <property type="project" value="InterPro"/>
</dbReference>
<comment type="caution">
    <text evidence="11">The sequence shown here is derived from an EMBL/GenBank/DDBJ whole genome shotgun (WGS) entry which is preliminary data.</text>
</comment>
<comment type="function">
    <text evidence="9">Component of the Mediator complex, a coactivator involved in the regulated transcription of nearly all RNA polymerase II-dependent genes. Mediator functions as a bridge to convey information from gene-specific regulatory proteins to the basal RNA polymerase II transcription machinery. Mediator is recruited to promoters by direct interactions with regulatory proteins and serves as a scaffold for the assembly of a functional preinitiation complex with RNA polymerase II and the general transcription factors.</text>
</comment>
<keyword evidence="5 10" id="KW-0805">Transcription regulation</keyword>